<name>A0ACC2KMJ6_PERAE</name>
<organism evidence="1 2">
    <name type="scientific">Persea americana</name>
    <name type="common">Avocado</name>
    <dbReference type="NCBI Taxonomy" id="3435"/>
    <lineage>
        <taxon>Eukaryota</taxon>
        <taxon>Viridiplantae</taxon>
        <taxon>Streptophyta</taxon>
        <taxon>Embryophyta</taxon>
        <taxon>Tracheophyta</taxon>
        <taxon>Spermatophyta</taxon>
        <taxon>Magnoliopsida</taxon>
        <taxon>Magnoliidae</taxon>
        <taxon>Laurales</taxon>
        <taxon>Lauraceae</taxon>
        <taxon>Persea</taxon>
    </lineage>
</organism>
<evidence type="ECO:0000313" key="2">
    <source>
        <dbReference type="Proteomes" id="UP001234297"/>
    </source>
</evidence>
<comment type="caution">
    <text evidence="1">The sequence shown here is derived from an EMBL/GenBank/DDBJ whole genome shotgun (WGS) entry which is preliminary data.</text>
</comment>
<proteinExistence type="predicted"/>
<keyword evidence="2" id="KW-1185">Reference proteome</keyword>
<accession>A0ACC2KMJ6</accession>
<sequence length="155" mass="16747">MPAALCTTDRAAVTFGHANLIADRPNANMTAGHNGVIVQKDNRPCSFFFDCGEQREEEIAACFLSSNSSIGDDCLLASDGQHSAFRSTPAMSELLLSFLFSVQQCLSSLGSKELVLAHRFDRPSACNDRATISYGDGDWAALASPLFNLQRARIL</sequence>
<dbReference type="Proteomes" id="UP001234297">
    <property type="component" value="Chromosome 10"/>
</dbReference>
<evidence type="ECO:0000313" key="1">
    <source>
        <dbReference type="EMBL" id="KAJ8622343.1"/>
    </source>
</evidence>
<protein>
    <submittedName>
        <fullName evidence="1">Uncharacterized protein</fullName>
    </submittedName>
</protein>
<dbReference type="EMBL" id="CM056818">
    <property type="protein sequence ID" value="KAJ8622343.1"/>
    <property type="molecule type" value="Genomic_DNA"/>
</dbReference>
<gene>
    <name evidence="1" type="ORF">MRB53_030872</name>
</gene>
<reference evidence="1 2" key="1">
    <citation type="journal article" date="2022" name="Hortic Res">
        <title>A haplotype resolved chromosomal level avocado genome allows analysis of novel avocado genes.</title>
        <authorList>
            <person name="Nath O."/>
            <person name="Fletcher S.J."/>
            <person name="Hayward A."/>
            <person name="Shaw L.M."/>
            <person name="Masouleh A.K."/>
            <person name="Furtado A."/>
            <person name="Henry R.J."/>
            <person name="Mitter N."/>
        </authorList>
    </citation>
    <scope>NUCLEOTIDE SEQUENCE [LARGE SCALE GENOMIC DNA]</scope>
    <source>
        <strain evidence="2">cv. Hass</strain>
    </source>
</reference>